<feature type="transmembrane region" description="Helical" evidence="2">
    <location>
        <begin position="131"/>
        <end position="153"/>
    </location>
</feature>
<feature type="transmembrane region" description="Helical" evidence="2">
    <location>
        <begin position="224"/>
        <end position="241"/>
    </location>
</feature>
<dbReference type="Pfam" id="PF02517">
    <property type="entry name" value="Rce1-like"/>
    <property type="match status" value="1"/>
</dbReference>
<keyword evidence="4" id="KW-0645">Protease</keyword>
<dbReference type="GO" id="GO:0004175">
    <property type="term" value="F:endopeptidase activity"/>
    <property type="evidence" value="ECO:0007669"/>
    <property type="project" value="UniProtKB-ARBA"/>
</dbReference>
<dbReference type="InterPro" id="IPR003675">
    <property type="entry name" value="Rce1/LyrA-like_dom"/>
</dbReference>
<name>A0A2A3YNY6_9MICO</name>
<comment type="caution">
    <text evidence="4">The sequence shown here is derived from an EMBL/GenBank/DDBJ whole genome shotgun (WGS) entry which is preliminary data.</text>
</comment>
<dbReference type="Proteomes" id="UP000218598">
    <property type="component" value="Unassembled WGS sequence"/>
</dbReference>
<evidence type="ECO:0000256" key="2">
    <source>
        <dbReference type="SAM" id="Phobius"/>
    </source>
</evidence>
<organism evidence="4 5">
    <name type="scientific">Brachybacterium alimentarium</name>
    <dbReference type="NCBI Taxonomy" id="47845"/>
    <lineage>
        <taxon>Bacteria</taxon>
        <taxon>Bacillati</taxon>
        <taxon>Actinomycetota</taxon>
        <taxon>Actinomycetes</taxon>
        <taxon>Micrococcales</taxon>
        <taxon>Dermabacteraceae</taxon>
        <taxon>Brachybacterium</taxon>
    </lineage>
</organism>
<dbReference type="GO" id="GO:0008237">
    <property type="term" value="F:metallopeptidase activity"/>
    <property type="evidence" value="ECO:0007669"/>
    <property type="project" value="UniProtKB-KW"/>
</dbReference>
<feature type="transmembrane region" description="Helical" evidence="2">
    <location>
        <begin position="88"/>
        <end position="111"/>
    </location>
</feature>
<keyword evidence="4" id="KW-0378">Hydrolase</keyword>
<evidence type="ECO:0000313" key="5">
    <source>
        <dbReference type="Proteomes" id="UP000218598"/>
    </source>
</evidence>
<sequence>MSPIAASPTAADSPAPSSATTISAPDLRRVLTFLGIALVVSTAASVPFATGLLPGSAVGLVVPLAQLSPLLAGLIVRRRDETVGRSLGLTVPSWSALAIASLAAIVAFVMVPLARALVGIGAGAPLLADTVSVQALLLAVPPVLIMQALFAIGEEAGWRGWLHRELAPLGFWPMSLLIGVAWALWHAPIVLALGLGPREAVTYLGTIVAVAPLLSALRDISGTAWAAVLGHALFTSVRVALEQNVLGPVGPSTAWLLDLCSWLLWIVAAWMVLRVGGALTSAGRAGRIENLPPQSVTEHGPAGTVPGA</sequence>
<dbReference type="PANTHER" id="PTHR35797:SF1">
    <property type="entry name" value="PROTEASE"/>
    <property type="match status" value="1"/>
</dbReference>
<feature type="transmembrane region" description="Helical" evidence="2">
    <location>
        <begin position="253"/>
        <end position="273"/>
    </location>
</feature>
<reference evidence="4 5" key="1">
    <citation type="journal article" date="2017" name="Elife">
        <title>Extensive horizontal gene transfer in cheese-associated bacteria.</title>
        <authorList>
            <person name="Bonham K.S."/>
            <person name="Wolfe B.E."/>
            <person name="Dutton R.J."/>
        </authorList>
    </citation>
    <scope>NUCLEOTIDE SEQUENCE [LARGE SCALE GENOMIC DNA]</scope>
    <source>
        <strain evidence="4 5">341_9</strain>
    </source>
</reference>
<feature type="transmembrane region" description="Helical" evidence="2">
    <location>
        <begin position="174"/>
        <end position="194"/>
    </location>
</feature>
<keyword evidence="4" id="KW-0482">Metalloprotease</keyword>
<dbReference type="OrthoDB" id="3693644at2"/>
<feature type="region of interest" description="Disordered" evidence="1">
    <location>
        <begin position="1"/>
        <end position="20"/>
    </location>
</feature>
<dbReference type="GO" id="GO:0006508">
    <property type="term" value="P:proteolysis"/>
    <property type="evidence" value="ECO:0007669"/>
    <property type="project" value="UniProtKB-KW"/>
</dbReference>
<keyword evidence="5" id="KW-1185">Reference proteome</keyword>
<dbReference type="GeneID" id="95328597"/>
<dbReference type="RefSeq" id="WP_096166441.1">
    <property type="nucleotide sequence ID" value="NZ_JBQQHC010000026.1"/>
</dbReference>
<dbReference type="PANTHER" id="PTHR35797">
    <property type="entry name" value="PROTEASE-RELATED"/>
    <property type="match status" value="1"/>
</dbReference>
<proteinExistence type="predicted"/>
<evidence type="ECO:0000256" key="1">
    <source>
        <dbReference type="SAM" id="MobiDB-lite"/>
    </source>
</evidence>
<feature type="transmembrane region" description="Helical" evidence="2">
    <location>
        <begin position="200"/>
        <end position="217"/>
    </location>
</feature>
<feature type="transmembrane region" description="Helical" evidence="2">
    <location>
        <begin position="56"/>
        <end position="76"/>
    </location>
</feature>
<evidence type="ECO:0000313" key="4">
    <source>
        <dbReference type="EMBL" id="PCC40984.1"/>
    </source>
</evidence>
<feature type="transmembrane region" description="Helical" evidence="2">
    <location>
        <begin position="30"/>
        <end position="50"/>
    </location>
</feature>
<feature type="domain" description="CAAX prenyl protease 2/Lysostaphin resistance protein A-like" evidence="3">
    <location>
        <begin position="140"/>
        <end position="235"/>
    </location>
</feature>
<keyword evidence="2" id="KW-1133">Transmembrane helix</keyword>
<dbReference type="GO" id="GO:0080120">
    <property type="term" value="P:CAAX-box protein maturation"/>
    <property type="evidence" value="ECO:0007669"/>
    <property type="project" value="UniProtKB-ARBA"/>
</dbReference>
<dbReference type="AlphaFoldDB" id="A0A2A3YNY6"/>
<dbReference type="InterPro" id="IPR042150">
    <property type="entry name" value="MmRce1-like"/>
</dbReference>
<accession>A0A2A3YNY6</accession>
<evidence type="ECO:0000259" key="3">
    <source>
        <dbReference type="Pfam" id="PF02517"/>
    </source>
</evidence>
<keyword evidence="2" id="KW-0472">Membrane</keyword>
<protein>
    <submittedName>
        <fullName evidence="4">CPBP family intramembrane metalloprotease</fullName>
    </submittedName>
</protein>
<gene>
    <name evidence="4" type="ORF">CIK66_00850</name>
</gene>
<dbReference type="EMBL" id="NRGR01000003">
    <property type="protein sequence ID" value="PCC40984.1"/>
    <property type="molecule type" value="Genomic_DNA"/>
</dbReference>
<keyword evidence="2" id="KW-0812">Transmembrane</keyword>